<evidence type="ECO:0000256" key="1">
    <source>
        <dbReference type="ARBA" id="ARBA00023015"/>
    </source>
</evidence>
<proteinExistence type="predicted"/>
<dbReference type="InterPro" id="IPR036388">
    <property type="entry name" value="WH-like_DNA-bd_sf"/>
</dbReference>
<protein>
    <recommendedName>
        <fullName evidence="4">HTH luxR-type domain-containing protein</fullName>
    </recommendedName>
</protein>
<keyword evidence="1" id="KW-0805">Transcription regulation</keyword>
<dbReference type="PANTHER" id="PTHR44688:SF16">
    <property type="entry name" value="DNA-BINDING TRANSCRIPTIONAL ACTIVATOR DEVR_DOSR"/>
    <property type="match status" value="1"/>
</dbReference>
<dbReference type="PRINTS" id="PR00038">
    <property type="entry name" value="HTHLUXR"/>
</dbReference>
<dbReference type="PROSITE" id="PS50043">
    <property type="entry name" value="HTH_LUXR_2"/>
    <property type="match status" value="1"/>
</dbReference>
<dbReference type="Pfam" id="PF00196">
    <property type="entry name" value="GerE"/>
    <property type="match status" value="1"/>
</dbReference>
<dbReference type="InterPro" id="IPR016032">
    <property type="entry name" value="Sig_transdc_resp-reg_C-effctor"/>
</dbReference>
<reference evidence="6" key="1">
    <citation type="journal article" date="2019" name="Int. J. Syst. Evol. Microbiol.">
        <title>The Global Catalogue of Microorganisms (GCM) 10K type strain sequencing project: providing services to taxonomists for standard genome sequencing and annotation.</title>
        <authorList>
            <consortium name="The Broad Institute Genomics Platform"/>
            <consortium name="The Broad Institute Genome Sequencing Center for Infectious Disease"/>
            <person name="Wu L."/>
            <person name="Ma J."/>
        </authorList>
    </citation>
    <scope>NUCLEOTIDE SEQUENCE [LARGE SCALE GENOMIC DNA]</scope>
    <source>
        <strain evidence="6">JCM 18409</strain>
    </source>
</reference>
<dbReference type="SMART" id="SM00421">
    <property type="entry name" value="HTH_LUXR"/>
    <property type="match status" value="1"/>
</dbReference>
<keyword evidence="6" id="KW-1185">Reference proteome</keyword>
<evidence type="ECO:0000313" key="5">
    <source>
        <dbReference type="EMBL" id="GAA5020057.1"/>
    </source>
</evidence>
<evidence type="ECO:0000256" key="3">
    <source>
        <dbReference type="ARBA" id="ARBA00023163"/>
    </source>
</evidence>
<dbReference type="EMBL" id="BAABKB010000021">
    <property type="protein sequence ID" value="GAA5020057.1"/>
    <property type="molecule type" value="Genomic_DNA"/>
</dbReference>
<evidence type="ECO:0000259" key="4">
    <source>
        <dbReference type="PROSITE" id="PS50043"/>
    </source>
</evidence>
<dbReference type="CDD" id="cd06170">
    <property type="entry name" value="LuxR_C_like"/>
    <property type="match status" value="1"/>
</dbReference>
<sequence length="271" mass="29422">MANGLDGAYERMVSLAVAALHEREPDRLWPLLADALPRLLGGDTLIYKLDDWNESSGTLGLSPGVAAEFDRLGDEALGLLRAGYPFAQHYGTGDDREPVTARRAAGRAWSASRTAGLLGEIMDLDHVLAIPLPRSKTPVTGCLIYRSGADFTDDQVRVARQLQPLLAAVDEQRQLLESWQRLAVPDASAGPCGAPSAAGALTPRETTVLLLLVDALTASAIGRRLGISERTVHKHIENIYRKLGTRDRISTVLRAQRLGLVGTRYAVENRW</sequence>
<evidence type="ECO:0000256" key="2">
    <source>
        <dbReference type="ARBA" id="ARBA00023125"/>
    </source>
</evidence>
<gene>
    <name evidence="5" type="ORF">GCM10023335_49360</name>
</gene>
<dbReference type="InterPro" id="IPR000792">
    <property type="entry name" value="Tscrpt_reg_LuxR_C"/>
</dbReference>
<dbReference type="Gene3D" id="1.10.10.10">
    <property type="entry name" value="Winged helix-like DNA-binding domain superfamily/Winged helix DNA-binding domain"/>
    <property type="match status" value="1"/>
</dbReference>
<keyword evidence="2" id="KW-0238">DNA-binding</keyword>
<organism evidence="5 6">
    <name type="scientific">Streptomyces siamensis</name>
    <dbReference type="NCBI Taxonomy" id="1274986"/>
    <lineage>
        <taxon>Bacteria</taxon>
        <taxon>Bacillati</taxon>
        <taxon>Actinomycetota</taxon>
        <taxon>Actinomycetes</taxon>
        <taxon>Kitasatosporales</taxon>
        <taxon>Streptomycetaceae</taxon>
        <taxon>Streptomyces</taxon>
    </lineage>
</organism>
<feature type="domain" description="HTH luxR-type" evidence="4">
    <location>
        <begin position="194"/>
        <end position="259"/>
    </location>
</feature>
<keyword evidence="3" id="KW-0804">Transcription</keyword>
<dbReference type="PANTHER" id="PTHR44688">
    <property type="entry name" value="DNA-BINDING TRANSCRIPTIONAL ACTIVATOR DEVR_DOSR"/>
    <property type="match status" value="1"/>
</dbReference>
<evidence type="ECO:0000313" key="6">
    <source>
        <dbReference type="Proteomes" id="UP001501759"/>
    </source>
</evidence>
<dbReference type="SUPFAM" id="SSF46894">
    <property type="entry name" value="C-terminal effector domain of the bipartite response regulators"/>
    <property type="match status" value="1"/>
</dbReference>
<dbReference type="Proteomes" id="UP001501759">
    <property type="component" value="Unassembled WGS sequence"/>
</dbReference>
<accession>A0ABP9J6B1</accession>
<comment type="caution">
    <text evidence="5">The sequence shown here is derived from an EMBL/GenBank/DDBJ whole genome shotgun (WGS) entry which is preliminary data.</text>
</comment>
<name>A0ABP9J6B1_9ACTN</name>